<dbReference type="GO" id="GO:0016020">
    <property type="term" value="C:membrane"/>
    <property type="evidence" value="ECO:0007669"/>
    <property type="project" value="UniProtKB-SubCell"/>
</dbReference>
<feature type="region of interest" description="Disordered" evidence="7">
    <location>
        <begin position="1"/>
        <end position="30"/>
    </location>
</feature>
<dbReference type="Pfam" id="PF07690">
    <property type="entry name" value="MFS_1"/>
    <property type="match status" value="1"/>
</dbReference>
<feature type="transmembrane region" description="Helical" evidence="8">
    <location>
        <begin position="290"/>
        <end position="313"/>
    </location>
</feature>
<evidence type="ECO:0000313" key="10">
    <source>
        <dbReference type="Proteomes" id="UP000807504"/>
    </source>
</evidence>
<dbReference type="Gene3D" id="1.20.1250.20">
    <property type="entry name" value="MFS general substrate transporter like domains"/>
    <property type="match status" value="2"/>
</dbReference>
<evidence type="ECO:0000256" key="6">
    <source>
        <dbReference type="ARBA" id="ARBA00023136"/>
    </source>
</evidence>
<evidence type="ECO:0000256" key="1">
    <source>
        <dbReference type="ARBA" id="ARBA00004141"/>
    </source>
</evidence>
<feature type="transmembrane region" description="Helical" evidence="8">
    <location>
        <begin position="123"/>
        <end position="146"/>
    </location>
</feature>
<dbReference type="AlphaFoldDB" id="A0A8T0F911"/>
<accession>A0A8T0F911</accession>
<proteinExistence type="predicted"/>
<evidence type="ECO:0000256" key="2">
    <source>
        <dbReference type="ARBA" id="ARBA00022448"/>
    </source>
</evidence>
<evidence type="ECO:0000256" key="7">
    <source>
        <dbReference type="SAM" id="MobiDB-lite"/>
    </source>
</evidence>
<dbReference type="PANTHER" id="PTHR11662:SF399">
    <property type="entry name" value="FI19708P1-RELATED"/>
    <property type="match status" value="1"/>
</dbReference>
<keyword evidence="4" id="KW-0769">Symport</keyword>
<dbReference type="InterPro" id="IPR011701">
    <property type="entry name" value="MFS"/>
</dbReference>
<feature type="transmembrane region" description="Helical" evidence="8">
    <location>
        <begin position="194"/>
        <end position="213"/>
    </location>
</feature>
<dbReference type="EMBL" id="JABXBU010000015">
    <property type="protein sequence ID" value="KAF8787704.1"/>
    <property type="molecule type" value="Genomic_DNA"/>
</dbReference>
<evidence type="ECO:0000256" key="4">
    <source>
        <dbReference type="ARBA" id="ARBA00022847"/>
    </source>
</evidence>
<feature type="transmembrane region" description="Helical" evidence="8">
    <location>
        <begin position="256"/>
        <end position="278"/>
    </location>
</feature>
<reference evidence="9" key="2">
    <citation type="submission" date="2020-06" db="EMBL/GenBank/DDBJ databases">
        <authorList>
            <person name="Sheffer M."/>
        </authorList>
    </citation>
    <scope>NUCLEOTIDE SEQUENCE</scope>
</reference>
<gene>
    <name evidence="9" type="ORF">HNY73_009274</name>
</gene>
<dbReference type="FunFam" id="1.20.1250.20:FF:000003">
    <property type="entry name" value="Solute carrier family 17 member 3"/>
    <property type="match status" value="1"/>
</dbReference>
<feature type="compositionally biased region" description="Polar residues" evidence="7">
    <location>
        <begin position="8"/>
        <end position="22"/>
    </location>
</feature>
<keyword evidence="10" id="KW-1185">Reference proteome</keyword>
<feature type="transmembrane region" description="Helical" evidence="8">
    <location>
        <begin position="325"/>
        <end position="343"/>
    </location>
</feature>
<name>A0A8T0F911_ARGBR</name>
<keyword evidence="5 8" id="KW-1133">Transmembrane helix</keyword>
<evidence type="ECO:0000256" key="3">
    <source>
        <dbReference type="ARBA" id="ARBA00022692"/>
    </source>
</evidence>
<protein>
    <submittedName>
        <fullName evidence="9">Sialin like protein</fullName>
    </submittedName>
</protein>
<dbReference type="InterPro" id="IPR050382">
    <property type="entry name" value="MFS_Na/Anion_cotransporter"/>
</dbReference>
<feature type="transmembrane region" description="Helical" evidence="8">
    <location>
        <begin position="153"/>
        <end position="174"/>
    </location>
</feature>
<evidence type="ECO:0000256" key="8">
    <source>
        <dbReference type="SAM" id="Phobius"/>
    </source>
</evidence>
<sequence>MNEGPNLPNESSVAKSCNQKNTPFPKDLRESDASAITKKHKNMWQSLLQCRYIVTLLEFFVFFEIDAYRLATSMSVVAMVNNTAANSRKNFNLTFGSCPINESIAAESSLPNNDGEFNWSPEIQGYVLGAGFMGYVISQIPGGLLAEAYGAKITIVGGLFLSSMAHILCPFAAWHSSYLMIAMQLLRGVGQNGILTSIPFIFQALFIFIGGWISKWMITQNYIGIDKARKWCTLLYALGYSGGVLGIYFAGCDRVWSNIFSITAMSFIGLSVPGCMVAPIDMSPTFAGSLFGLSNTIASSASFLLPIITGLMLNEEESLEQWNKIFLLCIAVIMSSGILFCVFGSADVQPWNFPCNEDNGKNLPKDEDLGSGYKKNTLTREVTVHI</sequence>
<dbReference type="GO" id="GO:0006820">
    <property type="term" value="P:monoatomic anion transport"/>
    <property type="evidence" value="ECO:0007669"/>
    <property type="project" value="TreeGrafter"/>
</dbReference>
<keyword evidence="6 8" id="KW-0472">Membrane</keyword>
<evidence type="ECO:0000256" key="5">
    <source>
        <dbReference type="ARBA" id="ARBA00022989"/>
    </source>
</evidence>
<reference evidence="9" key="1">
    <citation type="journal article" date="2020" name="bioRxiv">
        <title>Chromosome-level reference genome of the European wasp spider Argiope bruennichi: a resource for studies on range expansion and evolutionary adaptation.</title>
        <authorList>
            <person name="Sheffer M.M."/>
            <person name="Hoppe A."/>
            <person name="Krehenwinkel H."/>
            <person name="Uhl G."/>
            <person name="Kuss A.W."/>
            <person name="Jensen L."/>
            <person name="Jensen C."/>
            <person name="Gillespie R.G."/>
            <person name="Hoff K.J."/>
            <person name="Prost S."/>
        </authorList>
    </citation>
    <scope>NUCLEOTIDE SEQUENCE</scope>
</reference>
<dbReference type="PANTHER" id="PTHR11662">
    <property type="entry name" value="SOLUTE CARRIER FAMILY 17"/>
    <property type="match status" value="1"/>
</dbReference>
<evidence type="ECO:0000313" key="9">
    <source>
        <dbReference type="EMBL" id="KAF8787704.1"/>
    </source>
</evidence>
<comment type="subcellular location">
    <subcellularLocation>
        <location evidence="1">Membrane</location>
        <topology evidence="1">Multi-pass membrane protein</topology>
    </subcellularLocation>
</comment>
<dbReference type="InterPro" id="IPR036259">
    <property type="entry name" value="MFS_trans_sf"/>
</dbReference>
<keyword evidence="3 8" id="KW-0812">Transmembrane</keyword>
<comment type="caution">
    <text evidence="9">The sequence shown here is derived from an EMBL/GenBank/DDBJ whole genome shotgun (WGS) entry which is preliminary data.</text>
</comment>
<dbReference type="Proteomes" id="UP000807504">
    <property type="component" value="Unassembled WGS sequence"/>
</dbReference>
<dbReference type="GO" id="GO:0015293">
    <property type="term" value="F:symporter activity"/>
    <property type="evidence" value="ECO:0007669"/>
    <property type="project" value="UniProtKB-KW"/>
</dbReference>
<feature type="transmembrane region" description="Helical" evidence="8">
    <location>
        <begin position="233"/>
        <end position="250"/>
    </location>
</feature>
<keyword evidence="2" id="KW-0813">Transport</keyword>
<dbReference type="SUPFAM" id="SSF103473">
    <property type="entry name" value="MFS general substrate transporter"/>
    <property type="match status" value="2"/>
</dbReference>
<organism evidence="9 10">
    <name type="scientific">Argiope bruennichi</name>
    <name type="common">Wasp spider</name>
    <name type="synonym">Aranea bruennichi</name>
    <dbReference type="NCBI Taxonomy" id="94029"/>
    <lineage>
        <taxon>Eukaryota</taxon>
        <taxon>Metazoa</taxon>
        <taxon>Ecdysozoa</taxon>
        <taxon>Arthropoda</taxon>
        <taxon>Chelicerata</taxon>
        <taxon>Arachnida</taxon>
        <taxon>Araneae</taxon>
        <taxon>Araneomorphae</taxon>
        <taxon>Entelegynae</taxon>
        <taxon>Araneoidea</taxon>
        <taxon>Araneidae</taxon>
        <taxon>Argiope</taxon>
    </lineage>
</organism>